<sequence length="414" mass="45850">MAHVKHSSSMSSKEENRMSLPPPVYTESEAQYPESHLATTEYYIGGMLEKPIVVPQQTNLFMIKTFSPFARAYSPALAKLPEPISKEQFLGFIDGLNNAFISSPIFQLAHVVGGGLLGSQILPAQAVGAVFQVSSVALSAGVSMVRVRSFLKKANADLFAPKKLIARLMTTKKMMEEIKCNNVDAKGKLILPPMDELTDLTPETGAMIVRDPSIAAPAPTVEDPRVRRIRALHGYISPLEFETEPRLPQGVVDKYGGAPLRWLNKRRDTKLTKAATKSSEKRLSKAPEAEAEMERSEAEIQEIERRMIEVHHAAEIELATATPEERSKIEAHSEQEISALEASRDTETKRRNTALAAIYKKGDKKLNKLAKNEEKIANRILWIVITKMGENNADSELMEVGSLEADSEERPHSP</sequence>
<dbReference type="AlphaFoldDB" id="A0AAD9WCF4"/>
<gene>
    <name evidence="2" type="ORF">QTJ16_004482</name>
</gene>
<evidence type="ECO:0000313" key="2">
    <source>
        <dbReference type="EMBL" id="KAK2626220.1"/>
    </source>
</evidence>
<feature type="region of interest" description="Disordered" evidence="1">
    <location>
        <begin position="323"/>
        <end position="348"/>
    </location>
</feature>
<proteinExistence type="predicted"/>
<organism evidence="2 3">
    <name type="scientific">Diplocarpon rosae</name>
    <dbReference type="NCBI Taxonomy" id="946125"/>
    <lineage>
        <taxon>Eukaryota</taxon>
        <taxon>Fungi</taxon>
        <taxon>Dikarya</taxon>
        <taxon>Ascomycota</taxon>
        <taxon>Pezizomycotina</taxon>
        <taxon>Leotiomycetes</taxon>
        <taxon>Helotiales</taxon>
        <taxon>Drepanopezizaceae</taxon>
        <taxon>Diplocarpon</taxon>
    </lineage>
</organism>
<accession>A0AAD9WCF4</accession>
<dbReference type="InterPro" id="IPR053221">
    <property type="entry name" value="Burnettramic_acid_biosynth"/>
</dbReference>
<feature type="compositionally biased region" description="Basic and acidic residues" evidence="1">
    <location>
        <begin position="323"/>
        <end position="335"/>
    </location>
</feature>
<comment type="caution">
    <text evidence="2">The sequence shown here is derived from an EMBL/GenBank/DDBJ whole genome shotgun (WGS) entry which is preliminary data.</text>
</comment>
<evidence type="ECO:0000256" key="1">
    <source>
        <dbReference type="SAM" id="MobiDB-lite"/>
    </source>
</evidence>
<dbReference type="PANTHER" id="PTHR38887:SF1">
    <property type="entry name" value="RAS MODIFICATION PROTEIN ERF4"/>
    <property type="match status" value="1"/>
</dbReference>
<reference evidence="2" key="1">
    <citation type="submission" date="2023-06" db="EMBL/GenBank/DDBJ databases">
        <title>Draft genome of Marssonina rosae.</title>
        <authorList>
            <person name="Cheng Q."/>
        </authorList>
    </citation>
    <scope>NUCLEOTIDE SEQUENCE</scope>
    <source>
        <strain evidence="2">R4</strain>
    </source>
</reference>
<feature type="region of interest" description="Disordered" evidence="1">
    <location>
        <begin position="1"/>
        <end position="31"/>
    </location>
</feature>
<dbReference type="Proteomes" id="UP001285354">
    <property type="component" value="Unassembled WGS sequence"/>
</dbReference>
<dbReference type="EMBL" id="JAUBYV010000006">
    <property type="protein sequence ID" value="KAK2626220.1"/>
    <property type="molecule type" value="Genomic_DNA"/>
</dbReference>
<name>A0AAD9WCF4_9HELO</name>
<feature type="region of interest" description="Disordered" evidence="1">
    <location>
        <begin position="269"/>
        <end position="297"/>
    </location>
</feature>
<feature type="region of interest" description="Disordered" evidence="1">
    <location>
        <begin position="394"/>
        <end position="414"/>
    </location>
</feature>
<dbReference type="PANTHER" id="PTHR38887">
    <property type="entry name" value="CHROMOSOME 21, WHOLE GENOME SHOTGUN SEQUENCE"/>
    <property type="match status" value="1"/>
</dbReference>
<protein>
    <submittedName>
        <fullName evidence="2">Uncharacterized protein</fullName>
    </submittedName>
</protein>
<feature type="compositionally biased region" description="Basic and acidic residues" evidence="1">
    <location>
        <begin position="278"/>
        <end position="297"/>
    </location>
</feature>
<evidence type="ECO:0000313" key="3">
    <source>
        <dbReference type="Proteomes" id="UP001285354"/>
    </source>
</evidence>
<keyword evidence="3" id="KW-1185">Reference proteome</keyword>